<evidence type="ECO:0000256" key="2">
    <source>
        <dbReference type="SAM" id="Coils"/>
    </source>
</evidence>
<dbReference type="OrthoDB" id="1045131at2759"/>
<dbReference type="InterPro" id="IPR050804">
    <property type="entry name" value="MCC"/>
</dbReference>
<dbReference type="SUPFAM" id="SSF49599">
    <property type="entry name" value="TRAF domain-like"/>
    <property type="match status" value="1"/>
</dbReference>
<dbReference type="Pfam" id="PF22486">
    <property type="entry name" value="MATH_2"/>
    <property type="match status" value="1"/>
</dbReference>
<dbReference type="Proteomes" id="UP000504610">
    <property type="component" value="Unplaced"/>
</dbReference>
<gene>
    <name evidence="5" type="primary">LOC130507736</name>
</gene>
<evidence type="ECO:0000256" key="1">
    <source>
        <dbReference type="ARBA" id="ARBA00023054"/>
    </source>
</evidence>
<feature type="domain" description="MATH" evidence="3">
    <location>
        <begin position="5"/>
        <end position="128"/>
    </location>
</feature>
<dbReference type="InterPro" id="IPR008974">
    <property type="entry name" value="TRAF-like"/>
</dbReference>
<evidence type="ECO:0000313" key="4">
    <source>
        <dbReference type="Proteomes" id="UP000504610"/>
    </source>
</evidence>
<keyword evidence="1 2" id="KW-0175">Coiled coil</keyword>
<organism evidence="4 5">
    <name type="scientific">Raphanus sativus</name>
    <name type="common">Radish</name>
    <name type="synonym">Raphanus raphanistrum var. sativus</name>
    <dbReference type="NCBI Taxonomy" id="3726"/>
    <lineage>
        <taxon>Eukaryota</taxon>
        <taxon>Viridiplantae</taxon>
        <taxon>Streptophyta</taxon>
        <taxon>Embryophyta</taxon>
        <taxon>Tracheophyta</taxon>
        <taxon>Spermatophyta</taxon>
        <taxon>Magnoliopsida</taxon>
        <taxon>eudicotyledons</taxon>
        <taxon>Gunneridae</taxon>
        <taxon>Pentapetalae</taxon>
        <taxon>rosids</taxon>
        <taxon>malvids</taxon>
        <taxon>Brassicales</taxon>
        <taxon>Brassicaceae</taxon>
        <taxon>Brassiceae</taxon>
        <taxon>Raphanus</taxon>
    </lineage>
</organism>
<dbReference type="AlphaFoldDB" id="A0A9W3D3W0"/>
<dbReference type="PANTHER" id="PTHR46236:SF28">
    <property type="entry name" value="GENOME ASSEMBLY, CHROMOSOME: A04"/>
    <property type="match status" value="1"/>
</dbReference>
<dbReference type="PROSITE" id="PS50144">
    <property type="entry name" value="MATH"/>
    <property type="match status" value="1"/>
</dbReference>
<proteinExistence type="predicted"/>
<dbReference type="Gene3D" id="2.60.210.10">
    <property type="entry name" value="Apoptosis, Tumor Necrosis Factor Receptor Associated Protein 2, Chain A"/>
    <property type="match status" value="1"/>
</dbReference>
<dbReference type="KEGG" id="rsz:130507736"/>
<feature type="coiled-coil region" evidence="2">
    <location>
        <begin position="234"/>
        <end position="268"/>
    </location>
</feature>
<dbReference type="CDD" id="cd00121">
    <property type="entry name" value="MATH"/>
    <property type="match status" value="1"/>
</dbReference>
<accession>A0A9W3D3W0</accession>
<sequence length="282" mass="32842">MSTQTPSYTMEINNFSQRNAPIRSNLFRSYSCNWYVTVYPKGNGIYTHMSMYLDVANSPSMSQGWWRHAGFRFVIVNQSNVAKSERLATSHMFNERKPNRGFKKALPLTKLQEERFLVNDKLKIEVYVDVYNILGILDTHVLPEKKHKTVCVNGFQVLDSQVKSADIIFETHPETALYIYPQDPQLKTAYINILLRIYETLYNNPLEKITENELSNVSKGLLDLTQAGFKLEWLREKLEKVSEERKKLSGYEAQAWELEKQLKNLELMMCNLKAEIKLKAEN</sequence>
<name>A0A9W3D3W0_RAPSA</name>
<protein>
    <submittedName>
        <fullName evidence="5">MATH domain and coiled-coil domain-containing protein At2g42465-like</fullName>
    </submittedName>
</protein>
<evidence type="ECO:0000259" key="3">
    <source>
        <dbReference type="PROSITE" id="PS50144"/>
    </source>
</evidence>
<dbReference type="InterPro" id="IPR002083">
    <property type="entry name" value="MATH/TRAF_dom"/>
</dbReference>
<dbReference type="GeneID" id="130507736"/>
<dbReference type="PANTHER" id="PTHR46236">
    <property type="entry name" value="TRAF-LIKE SUPERFAMILY PROTEIN"/>
    <property type="match status" value="1"/>
</dbReference>
<dbReference type="RefSeq" id="XP_056858379.1">
    <property type="nucleotide sequence ID" value="XM_057002399.1"/>
</dbReference>
<reference evidence="5" key="1">
    <citation type="submission" date="2025-08" db="UniProtKB">
        <authorList>
            <consortium name="RefSeq"/>
        </authorList>
    </citation>
    <scope>IDENTIFICATION</scope>
    <source>
        <tissue evidence="5">Leaf</tissue>
    </source>
</reference>
<keyword evidence="4" id="KW-1185">Reference proteome</keyword>
<evidence type="ECO:0000313" key="5">
    <source>
        <dbReference type="RefSeq" id="XP_056858379.1"/>
    </source>
</evidence>